<protein>
    <submittedName>
        <fullName evidence="1">Uncharacterized protein</fullName>
    </submittedName>
</protein>
<reference evidence="1 2" key="1">
    <citation type="submission" date="2019-01" db="EMBL/GenBank/DDBJ databases">
        <title>Draft genome sequences of the type strains of six Macrococcus species.</title>
        <authorList>
            <person name="Mazhar S."/>
            <person name="Altermann E."/>
            <person name="Hill C."/>
            <person name="Mcauliffe O."/>
        </authorList>
    </citation>
    <scope>NUCLEOTIDE SEQUENCE [LARGE SCALE GENOMIC DNA]</scope>
    <source>
        <strain evidence="1 2">ATCC 51828</strain>
    </source>
</reference>
<accession>A0A9Q8CK61</accession>
<gene>
    <name evidence="1" type="ORF">ERX40_06065</name>
</gene>
<sequence>MEKPATSTEPEEPWSTPLAGYKWFNESTFKLGSYGYQQPTSSSYDFTCPTITNETEFPLTLKLTGLIPNTTYSNLKVGIYNTSGT</sequence>
<evidence type="ECO:0000313" key="1">
    <source>
        <dbReference type="EMBL" id="TDM02124.1"/>
    </source>
</evidence>
<proteinExistence type="predicted"/>
<dbReference type="Proteomes" id="UP000295280">
    <property type="component" value="Unassembled WGS sequence"/>
</dbReference>
<dbReference type="AlphaFoldDB" id="A0A9Q8CK61"/>
<dbReference type="EMBL" id="SCWD01000002">
    <property type="protein sequence ID" value="TDM02124.1"/>
    <property type="molecule type" value="Genomic_DNA"/>
</dbReference>
<dbReference type="RefSeq" id="WP_165980682.1">
    <property type="nucleotide sequence ID" value="NZ_SCWD01000002.1"/>
</dbReference>
<comment type="caution">
    <text evidence="1">The sequence shown here is derived from an EMBL/GenBank/DDBJ whole genome shotgun (WGS) entry which is preliminary data.</text>
</comment>
<organism evidence="1 2">
    <name type="scientific">Macrococcus carouselicus</name>
    <dbReference type="NCBI Taxonomy" id="69969"/>
    <lineage>
        <taxon>Bacteria</taxon>
        <taxon>Bacillati</taxon>
        <taxon>Bacillota</taxon>
        <taxon>Bacilli</taxon>
        <taxon>Bacillales</taxon>
        <taxon>Staphylococcaceae</taxon>
        <taxon>Macrococcus</taxon>
    </lineage>
</organism>
<evidence type="ECO:0000313" key="2">
    <source>
        <dbReference type="Proteomes" id="UP000295280"/>
    </source>
</evidence>
<keyword evidence="2" id="KW-1185">Reference proteome</keyword>
<name>A0A9Q8CK61_9STAP</name>